<feature type="coiled-coil region" evidence="1">
    <location>
        <begin position="54"/>
        <end position="81"/>
    </location>
</feature>
<dbReference type="AlphaFoldDB" id="A0A485L155"/>
<gene>
    <name evidence="4" type="primary">Aste57867_14624</name>
    <name evidence="3" type="ORF">As57867_014569</name>
    <name evidence="4" type="ORF">ASTE57867_14624</name>
</gene>
<accession>A0A485L155</accession>
<dbReference type="OrthoDB" id="62280at2759"/>
<evidence type="ECO:0000313" key="5">
    <source>
        <dbReference type="Proteomes" id="UP000332933"/>
    </source>
</evidence>
<organism evidence="4 5">
    <name type="scientific">Aphanomyces stellatus</name>
    <dbReference type="NCBI Taxonomy" id="120398"/>
    <lineage>
        <taxon>Eukaryota</taxon>
        <taxon>Sar</taxon>
        <taxon>Stramenopiles</taxon>
        <taxon>Oomycota</taxon>
        <taxon>Saprolegniomycetes</taxon>
        <taxon>Saprolegniales</taxon>
        <taxon>Verrucalvaceae</taxon>
        <taxon>Aphanomyces</taxon>
    </lineage>
</organism>
<keyword evidence="5" id="KW-1185">Reference proteome</keyword>
<evidence type="ECO:0000313" key="4">
    <source>
        <dbReference type="EMBL" id="VFT91443.1"/>
    </source>
</evidence>
<keyword evidence="1" id="KW-0175">Coiled coil</keyword>
<sequence length="413" mass="45809">MEWNVLLEDLEFLIATDEDLQDDLAHVCEILDDASSGPDVPSEEPPRKPKRVRVNRQKAEIRELQKQVTSLQAKLAHDKTKQLVGAPLMNSAWARAARLEHAERKRAVRENEHLRAAVDEQSVFIQHVQASLAKKPRCGSSGHDDDWQSYKLAAHASLRAAAIHAIADRQYRRLTNVFIRAGVVDPVEPLHRAAPIVLPTGQRVLEIVNVARLPLCFPAAMDACWHTFNGDTGPMLLDDGSDETVERIDDRTNYERFRQRRPDESVAYTNTVRKLYEEDDRSVVVFRSVLEDAVVPHMSRGSVDNMSGWVVASQHPTDAASCWLTSVVYMPLEDLVQAGDNSSLLAEDQLVSLMAAFSFSASTRDASSAVANAPHHMQSFFARAKMFDTAMKAALQDAIAKAQSTGAAHEGTT</sequence>
<reference evidence="3" key="2">
    <citation type="submission" date="2019-06" db="EMBL/GenBank/DDBJ databases">
        <title>Genomics analysis of Aphanomyces spp. identifies a new class of oomycete effector associated with host adaptation.</title>
        <authorList>
            <person name="Gaulin E."/>
        </authorList>
    </citation>
    <scope>NUCLEOTIDE SEQUENCE</scope>
    <source>
        <strain evidence="3">CBS 578.67</strain>
    </source>
</reference>
<proteinExistence type="predicted"/>
<name>A0A485L155_9STRA</name>
<dbReference type="EMBL" id="CAADRA010005585">
    <property type="protein sequence ID" value="VFT91443.1"/>
    <property type="molecule type" value="Genomic_DNA"/>
</dbReference>
<protein>
    <submittedName>
        <fullName evidence="4">Aste57867_14624 protein</fullName>
    </submittedName>
</protein>
<dbReference type="EMBL" id="VJMH01005564">
    <property type="protein sequence ID" value="KAF0694508.1"/>
    <property type="molecule type" value="Genomic_DNA"/>
</dbReference>
<evidence type="ECO:0000256" key="2">
    <source>
        <dbReference type="SAM" id="MobiDB-lite"/>
    </source>
</evidence>
<evidence type="ECO:0000256" key="1">
    <source>
        <dbReference type="SAM" id="Coils"/>
    </source>
</evidence>
<evidence type="ECO:0000313" key="3">
    <source>
        <dbReference type="EMBL" id="KAF0694508.1"/>
    </source>
</evidence>
<feature type="region of interest" description="Disordered" evidence="2">
    <location>
        <begin position="33"/>
        <end position="54"/>
    </location>
</feature>
<reference evidence="4 5" key="1">
    <citation type="submission" date="2019-03" db="EMBL/GenBank/DDBJ databases">
        <authorList>
            <person name="Gaulin E."/>
            <person name="Dumas B."/>
        </authorList>
    </citation>
    <scope>NUCLEOTIDE SEQUENCE [LARGE SCALE GENOMIC DNA]</scope>
    <source>
        <strain evidence="4">CBS 568.67</strain>
    </source>
</reference>
<dbReference type="Proteomes" id="UP000332933">
    <property type="component" value="Unassembled WGS sequence"/>
</dbReference>